<dbReference type="RefSeq" id="WP_309548192.1">
    <property type="nucleotide sequence ID" value="NZ_CP133762.1"/>
</dbReference>
<dbReference type="Proteomes" id="UP001250858">
    <property type="component" value="Chromosome"/>
</dbReference>
<keyword evidence="2" id="KW-1185">Reference proteome</keyword>
<name>A0ABY9RTF3_9ACTN</name>
<protein>
    <submittedName>
        <fullName evidence="1">Uncharacterized protein</fullName>
    </submittedName>
</protein>
<evidence type="ECO:0000313" key="1">
    <source>
        <dbReference type="EMBL" id="WMX44761.1"/>
    </source>
</evidence>
<dbReference type="EMBL" id="CP133762">
    <property type="protein sequence ID" value="WMX44761.1"/>
    <property type="molecule type" value="Genomic_DNA"/>
</dbReference>
<reference evidence="1 2" key="1">
    <citation type="submission" date="2023-09" db="EMBL/GenBank/DDBJ databases">
        <title>Complete genome of Streptomyces roseicoloratus T14.</title>
        <authorList>
            <person name="Bashizi T."/>
            <person name="Kim M.-J."/>
            <person name="Lee G."/>
            <person name="Tagele S.B."/>
            <person name="Shin J.-H."/>
        </authorList>
    </citation>
    <scope>NUCLEOTIDE SEQUENCE [LARGE SCALE GENOMIC DNA]</scope>
    <source>
        <strain evidence="1 2">T14</strain>
    </source>
</reference>
<sequence length="60" mass="6231">MSLITGIPVTRAALVRPARLSCSALSRHDSPAQPGVTCRRNSSIDIVLPSCGIENGNSSP</sequence>
<gene>
    <name evidence="1" type="ORF">RGF97_07700</name>
</gene>
<accession>A0ABY9RTF3</accession>
<proteinExistence type="predicted"/>
<organism evidence="1 2">
    <name type="scientific">Streptomyces roseicoloratus</name>
    <dbReference type="NCBI Taxonomy" id="2508722"/>
    <lineage>
        <taxon>Bacteria</taxon>
        <taxon>Bacillati</taxon>
        <taxon>Actinomycetota</taxon>
        <taxon>Actinomycetes</taxon>
        <taxon>Kitasatosporales</taxon>
        <taxon>Streptomycetaceae</taxon>
        <taxon>Streptomyces</taxon>
    </lineage>
</organism>
<evidence type="ECO:0000313" key="2">
    <source>
        <dbReference type="Proteomes" id="UP001250858"/>
    </source>
</evidence>